<evidence type="ECO:0000313" key="13">
    <source>
        <dbReference type="EMBL" id="WEK37105.1"/>
    </source>
</evidence>
<evidence type="ECO:0000259" key="11">
    <source>
        <dbReference type="Pfam" id="PF00593"/>
    </source>
</evidence>
<proteinExistence type="inferred from homology"/>
<evidence type="ECO:0000256" key="6">
    <source>
        <dbReference type="ARBA" id="ARBA00023136"/>
    </source>
</evidence>
<keyword evidence="6 8" id="KW-0472">Membrane</keyword>
<evidence type="ECO:0000259" key="12">
    <source>
        <dbReference type="Pfam" id="PF07715"/>
    </source>
</evidence>
<keyword evidence="7 8" id="KW-0998">Cell outer membrane</keyword>
<protein>
    <submittedName>
        <fullName evidence="13">SusC/RagA family TonB-linked outer membrane protein</fullName>
    </submittedName>
</protein>
<evidence type="ECO:0000256" key="8">
    <source>
        <dbReference type="PROSITE-ProRule" id="PRU01360"/>
    </source>
</evidence>
<dbReference type="Pfam" id="PF13715">
    <property type="entry name" value="CarbopepD_reg_2"/>
    <property type="match status" value="1"/>
</dbReference>
<dbReference type="InterPro" id="IPR037066">
    <property type="entry name" value="Plug_dom_sf"/>
</dbReference>
<dbReference type="InterPro" id="IPR000531">
    <property type="entry name" value="Beta-barrel_TonB"/>
</dbReference>
<keyword evidence="10" id="KW-0732">Signal</keyword>
<feature type="signal peptide" evidence="10">
    <location>
        <begin position="1"/>
        <end position="17"/>
    </location>
</feature>
<dbReference type="SUPFAM" id="SSF49464">
    <property type="entry name" value="Carboxypeptidase regulatory domain-like"/>
    <property type="match status" value="1"/>
</dbReference>
<feature type="chain" id="PRO_5042568869" evidence="10">
    <location>
        <begin position="18"/>
        <end position="1120"/>
    </location>
</feature>
<dbReference type="InterPro" id="IPR023996">
    <property type="entry name" value="TonB-dep_OMP_SusC/RagA"/>
</dbReference>
<name>A0AAJ5WUN8_9BACT</name>
<dbReference type="InterPro" id="IPR036942">
    <property type="entry name" value="Beta-barrel_TonB_sf"/>
</dbReference>
<evidence type="ECO:0000313" key="14">
    <source>
        <dbReference type="Proteomes" id="UP001220610"/>
    </source>
</evidence>
<keyword evidence="4 8" id="KW-0812">Transmembrane</keyword>
<organism evidence="13 14">
    <name type="scientific">Candidatus Pseudobacter hemicellulosilyticus</name>
    <dbReference type="NCBI Taxonomy" id="3121375"/>
    <lineage>
        <taxon>Bacteria</taxon>
        <taxon>Pseudomonadati</taxon>
        <taxon>Bacteroidota</taxon>
        <taxon>Chitinophagia</taxon>
        <taxon>Chitinophagales</taxon>
        <taxon>Chitinophagaceae</taxon>
        <taxon>Pseudobacter</taxon>
    </lineage>
</organism>
<feature type="domain" description="TonB-dependent receptor-like beta-barrel" evidence="11">
    <location>
        <begin position="537"/>
        <end position="976"/>
    </location>
</feature>
<evidence type="ECO:0000256" key="1">
    <source>
        <dbReference type="ARBA" id="ARBA00004571"/>
    </source>
</evidence>
<evidence type="ECO:0000256" key="7">
    <source>
        <dbReference type="ARBA" id="ARBA00023237"/>
    </source>
</evidence>
<dbReference type="Pfam" id="PF07715">
    <property type="entry name" value="Plug"/>
    <property type="match status" value="1"/>
</dbReference>
<reference evidence="13" key="1">
    <citation type="submission" date="2023-03" db="EMBL/GenBank/DDBJ databases">
        <title>Andean soil-derived lignocellulolytic bacterial consortium as a source of novel taxa and putative plastic-active enzymes.</title>
        <authorList>
            <person name="Diaz-Garcia L."/>
            <person name="Chuvochina M."/>
            <person name="Feuerriegel G."/>
            <person name="Bunk B."/>
            <person name="Sproer C."/>
            <person name="Streit W.R."/>
            <person name="Rodriguez L.M."/>
            <person name="Overmann J."/>
            <person name="Jimenez D.J."/>
        </authorList>
    </citation>
    <scope>NUCLEOTIDE SEQUENCE</scope>
    <source>
        <strain evidence="13">MAG 7</strain>
    </source>
</reference>
<evidence type="ECO:0000256" key="4">
    <source>
        <dbReference type="ARBA" id="ARBA00022692"/>
    </source>
</evidence>
<gene>
    <name evidence="13" type="ORF">P0Y53_06290</name>
</gene>
<keyword evidence="3 8" id="KW-1134">Transmembrane beta strand</keyword>
<dbReference type="SUPFAM" id="SSF56935">
    <property type="entry name" value="Porins"/>
    <property type="match status" value="1"/>
</dbReference>
<dbReference type="PROSITE" id="PS52016">
    <property type="entry name" value="TONB_DEPENDENT_REC_3"/>
    <property type="match status" value="1"/>
</dbReference>
<dbReference type="Gene3D" id="2.170.130.10">
    <property type="entry name" value="TonB-dependent receptor, plug domain"/>
    <property type="match status" value="1"/>
</dbReference>
<dbReference type="InterPro" id="IPR023997">
    <property type="entry name" value="TonB-dep_OMP_SusC/RagA_CS"/>
</dbReference>
<feature type="domain" description="TonB-dependent receptor plug" evidence="12">
    <location>
        <begin position="209"/>
        <end position="329"/>
    </location>
</feature>
<keyword evidence="5 9" id="KW-0798">TonB box</keyword>
<comment type="subcellular location">
    <subcellularLocation>
        <location evidence="1 8">Cell outer membrane</location>
        <topology evidence="1 8">Multi-pass membrane protein</topology>
    </subcellularLocation>
</comment>
<dbReference type="NCBIfam" id="TIGR04056">
    <property type="entry name" value="OMP_RagA_SusC"/>
    <property type="match status" value="1"/>
</dbReference>
<accession>A0AAJ5WUN8</accession>
<evidence type="ECO:0000256" key="5">
    <source>
        <dbReference type="ARBA" id="ARBA00023077"/>
    </source>
</evidence>
<comment type="similarity">
    <text evidence="8 9">Belongs to the TonB-dependent receptor family.</text>
</comment>
<dbReference type="Proteomes" id="UP001220610">
    <property type="component" value="Chromosome"/>
</dbReference>
<dbReference type="InterPro" id="IPR008969">
    <property type="entry name" value="CarboxyPept-like_regulatory"/>
</dbReference>
<evidence type="ECO:0000256" key="9">
    <source>
        <dbReference type="RuleBase" id="RU003357"/>
    </source>
</evidence>
<dbReference type="Pfam" id="PF00593">
    <property type="entry name" value="TonB_dep_Rec_b-barrel"/>
    <property type="match status" value="1"/>
</dbReference>
<evidence type="ECO:0000256" key="2">
    <source>
        <dbReference type="ARBA" id="ARBA00022448"/>
    </source>
</evidence>
<evidence type="ECO:0000256" key="10">
    <source>
        <dbReference type="SAM" id="SignalP"/>
    </source>
</evidence>
<sequence length="1120" mass="124984">MKLTVLLLFVALFSAQAEGTAQSVTISGKDLSFKQVFSAVKKQTGYVVFGNEELFSSRKTFSLSVNQLPLRSLLDLVLKDLPFDYDISGKTVFISRKAARPPVATTHPFGGIYQLYAPPVRIRIVDEEGLPLTGATVAIKNSKVSGVTDPEGNLQLSLNAGAVLEVSFVGFEKQTITYKQGATLTITLKRSVTNMTEAVVNGIYRRPAENYTGSAQSYSVEQLRTVNNTNVLSAIRSLDASFQMPSDINFGSDPNRLPQLQVRGANSIANTDLTSQYGYVSNPPLLILDGFEVPLQKIYDLDMNRIKKVTILKDAAATSIYGSKAANGVLVIETLQPKKGKLRFSYNNNILLTTPDLSSYHLLNAAEKLMVEKAAGVYNTNPQNGISAQTEYDQLYSLRLAEVRRGVNTYWLSQPLNTTVGQKHSVYLDGGDDYMRYGVDLSFNNNPGIMKGSKRDNLSGGINLQYHKGSLQFTNYLSISYNNAVNSPYGSFAQFAALNPYLRTVDSISGKTPKLLQDNSGLPNLTSNVFNPMYNATLKTHNSTSYVNITENFQADWNIRPALRLSTRFSMYTQQNTGKVFLPADAVEFVNTPDSLFSTRGYFEQMNGMNNSYQGDVFLNYGQAFGKHTVYSTAGYHIQQDKANGTTHTVQGFPNAEMDDILFGLQYPVNSKPSGTESYIRQMSYYANLSYAYDVRYLLDISFRRDGSSLYGSNKYYAPFWSVGAGWNLHQEKGFHLPNVINRLKLRASYGSTGSQNFPPFASSQTYRYLTSFRYLDYIGASIQTLGNKDLKWQQTNKTNAGVDLELFDGRLQATYNYYIERTNNLFTAVNTAPSSGFGTYFANLGKMENRGMEIYLTAFVMKKPQQNVYWSFTANLFYNKNKLLQISDGLKAQNDKAVGEQTKGNNPITAPVLQYKEGQSISTIYAVRSLGIDPSTGNEIFLNRFGQQTYLWDPLDQVPVGDNQPRVNGNLGTNFMYKGFSINVVLRTEFGGQMYNNTLADRVENANPIYNVDSRVLTGRWQKPGDQAAYKGLANIGGNTRTDITKASSRFIQDNNSLYCDAITLGYLLPARLIKPWNMSRLQCFLYINNPFVVSSIRQERGLEYPFARNYALSLQLDF</sequence>
<keyword evidence="2 8" id="KW-0813">Transport</keyword>
<dbReference type="InterPro" id="IPR012910">
    <property type="entry name" value="Plug_dom"/>
</dbReference>
<dbReference type="GO" id="GO:0009279">
    <property type="term" value="C:cell outer membrane"/>
    <property type="evidence" value="ECO:0007669"/>
    <property type="project" value="UniProtKB-SubCell"/>
</dbReference>
<dbReference type="NCBIfam" id="TIGR04057">
    <property type="entry name" value="SusC_RagA_signa"/>
    <property type="match status" value="1"/>
</dbReference>
<dbReference type="InterPro" id="IPR039426">
    <property type="entry name" value="TonB-dep_rcpt-like"/>
</dbReference>
<evidence type="ECO:0000256" key="3">
    <source>
        <dbReference type="ARBA" id="ARBA00022452"/>
    </source>
</evidence>
<dbReference type="EMBL" id="CP119311">
    <property type="protein sequence ID" value="WEK37105.1"/>
    <property type="molecule type" value="Genomic_DNA"/>
</dbReference>
<dbReference type="AlphaFoldDB" id="A0AAJ5WUN8"/>
<dbReference type="Gene3D" id="2.40.170.20">
    <property type="entry name" value="TonB-dependent receptor, beta-barrel domain"/>
    <property type="match status" value="1"/>
</dbReference>